<accession>A0A1D2N1W0</accession>
<dbReference type="Proteomes" id="UP000094527">
    <property type="component" value="Unassembled WGS sequence"/>
</dbReference>
<organism evidence="1 2">
    <name type="scientific">Orchesella cincta</name>
    <name type="common">Springtail</name>
    <name type="synonym">Podura cincta</name>
    <dbReference type="NCBI Taxonomy" id="48709"/>
    <lineage>
        <taxon>Eukaryota</taxon>
        <taxon>Metazoa</taxon>
        <taxon>Ecdysozoa</taxon>
        <taxon>Arthropoda</taxon>
        <taxon>Hexapoda</taxon>
        <taxon>Collembola</taxon>
        <taxon>Entomobryomorpha</taxon>
        <taxon>Entomobryoidea</taxon>
        <taxon>Orchesellidae</taxon>
        <taxon>Orchesellinae</taxon>
        <taxon>Orchesella</taxon>
    </lineage>
</organism>
<reference evidence="1 2" key="1">
    <citation type="journal article" date="2016" name="Genome Biol. Evol.">
        <title>Gene Family Evolution Reflects Adaptation to Soil Environmental Stressors in the Genome of the Collembolan Orchesella cincta.</title>
        <authorList>
            <person name="Faddeeva-Vakhrusheva A."/>
            <person name="Derks M.F."/>
            <person name="Anvar S.Y."/>
            <person name="Agamennone V."/>
            <person name="Suring W."/>
            <person name="Smit S."/>
            <person name="van Straalen N.M."/>
            <person name="Roelofs D."/>
        </authorList>
    </citation>
    <scope>NUCLEOTIDE SEQUENCE [LARGE SCALE GENOMIC DNA]</scope>
    <source>
        <tissue evidence="1">Mixed pool</tissue>
    </source>
</reference>
<gene>
    <name evidence="1" type="ORF">Ocin01_07471</name>
</gene>
<dbReference type="EMBL" id="LJIJ01000294">
    <property type="protein sequence ID" value="ODM99211.1"/>
    <property type="molecule type" value="Genomic_DNA"/>
</dbReference>
<dbReference type="AlphaFoldDB" id="A0A1D2N1W0"/>
<name>A0A1D2N1W0_ORCCI</name>
<evidence type="ECO:0000313" key="1">
    <source>
        <dbReference type="EMBL" id="ODM99211.1"/>
    </source>
</evidence>
<evidence type="ECO:0000313" key="2">
    <source>
        <dbReference type="Proteomes" id="UP000094527"/>
    </source>
</evidence>
<protein>
    <submittedName>
        <fullName evidence="1">Uncharacterized protein</fullName>
    </submittedName>
</protein>
<keyword evidence="2" id="KW-1185">Reference proteome</keyword>
<proteinExistence type="predicted"/>
<comment type="caution">
    <text evidence="1">The sequence shown here is derived from an EMBL/GenBank/DDBJ whole genome shotgun (WGS) entry which is preliminary data.</text>
</comment>
<sequence>MLVGINSRIRTIPIDHSGLPGEEDPVDFLLKLMMIFQKSGQKIMVCQRYWRRMASFAISNKLQLF</sequence>